<dbReference type="Gene3D" id="1.10.10.1940">
    <property type="match status" value="2"/>
</dbReference>
<dbReference type="Pfam" id="PF01549">
    <property type="entry name" value="ShK"/>
    <property type="match status" value="3"/>
</dbReference>
<feature type="chain" id="PRO_5044864779" description="ShKT domain-containing protein" evidence="3">
    <location>
        <begin position="20"/>
        <end position="356"/>
    </location>
</feature>
<reference evidence="6 7" key="1">
    <citation type="journal article" date="2023" name="Sci. Data">
        <title>Genome assembly of the Korean intertidal mud-creeper Batillaria attramentaria.</title>
        <authorList>
            <person name="Patra A.K."/>
            <person name="Ho P.T."/>
            <person name="Jun S."/>
            <person name="Lee S.J."/>
            <person name="Kim Y."/>
            <person name="Won Y.J."/>
        </authorList>
    </citation>
    <scope>NUCLEOTIDE SEQUENCE [LARGE SCALE GENOMIC DNA]</scope>
    <source>
        <strain evidence="6">Wonlab-2016</strain>
    </source>
</reference>
<dbReference type="Proteomes" id="UP001519460">
    <property type="component" value="Unassembled WGS sequence"/>
</dbReference>
<evidence type="ECO:0000256" key="3">
    <source>
        <dbReference type="SAM" id="SignalP"/>
    </source>
</evidence>
<dbReference type="SMART" id="SM00137">
    <property type="entry name" value="MAM"/>
    <property type="match status" value="1"/>
</dbReference>
<evidence type="ECO:0008006" key="8">
    <source>
        <dbReference type="Google" id="ProtNLM"/>
    </source>
</evidence>
<evidence type="ECO:0000313" key="6">
    <source>
        <dbReference type="EMBL" id="KAK7504375.1"/>
    </source>
</evidence>
<feature type="domain" description="ShKT" evidence="5">
    <location>
        <begin position="268"/>
        <end position="303"/>
    </location>
</feature>
<evidence type="ECO:0000259" key="5">
    <source>
        <dbReference type="PROSITE" id="PS51670"/>
    </source>
</evidence>
<feature type="non-terminal residue" evidence="6">
    <location>
        <position position="356"/>
    </location>
</feature>
<evidence type="ECO:0000313" key="7">
    <source>
        <dbReference type="Proteomes" id="UP001519460"/>
    </source>
</evidence>
<dbReference type="PANTHER" id="PTHR23282:SF101">
    <property type="entry name" value="MAM DOMAIN-CONTAINING PROTEIN"/>
    <property type="match status" value="1"/>
</dbReference>
<comment type="caution">
    <text evidence="1">Lacks conserved residue(s) required for the propagation of feature annotation.</text>
</comment>
<feature type="compositionally biased region" description="Low complexity" evidence="2">
    <location>
        <begin position="198"/>
        <end position="220"/>
    </location>
</feature>
<comment type="caution">
    <text evidence="6">The sequence shown here is derived from an EMBL/GenBank/DDBJ whole genome shotgun (WGS) entry which is preliminary data.</text>
</comment>
<dbReference type="AlphaFoldDB" id="A0ABD0LYV1"/>
<evidence type="ECO:0000256" key="2">
    <source>
        <dbReference type="SAM" id="MobiDB-lite"/>
    </source>
</evidence>
<sequence>MNSLKLAGLFLALFAHCQAGAAPPDPGCDFERQNLCTWTNDDRGIFLNWNVESAGSGRLSGGPAQDHTTNSDRGHYILMSRNGGAVIQEAILKSQPLQHTQTYCLHFWYNFPTSSSGQLSVQRQVSGTRTQVLNVLKAEEVQTDLWRRLDLNVAPYSTDYSLVLVADTGASSAGLLAVDDVKLSNGPCLTSSTQPPFVTSRRTPPPLTTSTSSPTSVLPPSACRDKLPNCDEYGNGACVGAYVSWAQEHCPLFCGFCTPDYTTTPAPCVDTLNNCKDYGTSVCSNPSYAKWVRENCRKFCNVCGTTTRPTTTVYTTPQSGCFDAISYCKDYGTGVCFMDTYKTWVEQNCPKFCGVC</sequence>
<accession>A0ABD0LYV1</accession>
<evidence type="ECO:0000256" key="1">
    <source>
        <dbReference type="PROSITE-ProRule" id="PRU01005"/>
    </source>
</evidence>
<dbReference type="CDD" id="cd06263">
    <property type="entry name" value="MAM"/>
    <property type="match status" value="1"/>
</dbReference>
<feature type="domain" description="MAM" evidence="4">
    <location>
        <begin position="26"/>
        <end position="190"/>
    </location>
</feature>
<dbReference type="PROSITE" id="PS50060">
    <property type="entry name" value="MAM_2"/>
    <property type="match status" value="1"/>
</dbReference>
<evidence type="ECO:0000259" key="4">
    <source>
        <dbReference type="PROSITE" id="PS50060"/>
    </source>
</evidence>
<proteinExistence type="predicted"/>
<dbReference type="Pfam" id="PF00629">
    <property type="entry name" value="MAM"/>
    <property type="match status" value="1"/>
</dbReference>
<protein>
    <recommendedName>
        <fullName evidence="8">ShKT domain-containing protein</fullName>
    </recommendedName>
</protein>
<dbReference type="PANTHER" id="PTHR23282">
    <property type="entry name" value="APICAL ENDOSOMAL GLYCOPROTEIN PRECURSOR"/>
    <property type="match status" value="1"/>
</dbReference>
<dbReference type="InterPro" id="IPR051560">
    <property type="entry name" value="MAM_domain-containing"/>
</dbReference>
<gene>
    <name evidence="6" type="ORF">BaRGS_00004241</name>
</gene>
<feature type="signal peptide" evidence="3">
    <location>
        <begin position="1"/>
        <end position="19"/>
    </location>
</feature>
<keyword evidence="7" id="KW-1185">Reference proteome</keyword>
<dbReference type="Gene3D" id="2.60.120.200">
    <property type="match status" value="1"/>
</dbReference>
<keyword evidence="3" id="KW-0732">Signal</keyword>
<dbReference type="EMBL" id="JACVVK020000015">
    <property type="protein sequence ID" value="KAK7504375.1"/>
    <property type="molecule type" value="Genomic_DNA"/>
</dbReference>
<dbReference type="InterPro" id="IPR000998">
    <property type="entry name" value="MAM_dom"/>
</dbReference>
<name>A0ABD0LYV1_9CAEN</name>
<organism evidence="6 7">
    <name type="scientific">Batillaria attramentaria</name>
    <dbReference type="NCBI Taxonomy" id="370345"/>
    <lineage>
        <taxon>Eukaryota</taxon>
        <taxon>Metazoa</taxon>
        <taxon>Spiralia</taxon>
        <taxon>Lophotrochozoa</taxon>
        <taxon>Mollusca</taxon>
        <taxon>Gastropoda</taxon>
        <taxon>Caenogastropoda</taxon>
        <taxon>Sorbeoconcha</taxon>
        <taxon>Cerithioidea</taxon>
        <taxon>Batillariidae</taxon>
        <taxon>Batillaria</taxon>
    </lineage>
</organism>
<dbReference type="SUPFAM" id="SSF49899">
    <property type="entry name" value="Concanavalin A-like lectins/glucanases"/>
    <property type="match status" value="1"/>
</dbReference>
<dbReference type="InterPro" id="IPR003582">
    <property type="entry name" value="ShKT_dom"/>
</dbReference>
<dbReference type="PROSITE" id="PS51670">
    <property type="entry name" value="SHKT"/>
    <property type="match status" value="1"/>
</dbReference>
<feature type="region of interest" description="Disordered" evidence="2">
    <location>
        <begin position="192"/>
        <end position="220"/>
    </location>
</feature>
<dbReference type="SMART" id="SM00254">
    <property type="entry name" value="ShKT"/>
    <property type="match status" value="3"/>
</dbReference>
<dbReference type="InterPro" id="IPR013320">
    <property type="entry name" value="ConA-like_dom_sf"/>
</dbReference>